<evidence type="ECO:0000313" key="3">
    <source>
        <dbReference type="WBParaSite" id="HPLM_0001186601-mRNA-1"/>
    </source>
</evidence>
<dbReference type="AlphaFoldDB" id="A0A0N4WL56"/>
<dbReference type="WBParaSite" id="HPLM_0001186601-mRNA-1">
    <property type="protein sequence ID" value="HPLM_0001186601-mRNA-1"/>
    <property type="gene ID" value="HPLM_0001186601"/>
</dbReference>
<name>A0A0N4WL56_HAEPC</name>
<dbReference type="EMBL" id="UZAF01017686">
    <property type="protein sequence ID" value="VDO44046.1"/>
    <property type="molecule type" value="Genomic_DNA"/>
</dbReference>
<proteinExistence type="predicted"/>
<organism evidence="3">
    <name type="scientific">Haemonchus placei</name>
    <name type="common">Barber's pole worm</name>
    <dbReference type="NCBI Taxonomy" id="6290"/>
    <lineage>
        <taxon>Eukaryota</taxon>
        <taxon>Metazoa</taxon>
        <taxon>Ecdysozoa</taxon>
        <taxon>Nematoda</taxon>
        <taxon>Chromadorea</taxon>
        <taxon>Rhabditida</taxon>
        <taxon>Rhabditina</taxon>
        <taxon>Rhabditomorpha</taxon>
        <taxon>Strongyloidea</taxon>
        <taxon>Trichostrongylidae</taxon>
        <taxon>Haemonchus</taxon>
    </lineage>
</organism>
<reference evidence="3" key="1">
    <citation type="submission" date="2017-02" db="UniProtKB">
        <authorList>
            <consortium name="WormBaseParasite"/>
        </authorList>
    </citation>
    <scope>IDENTIFICATION</scope>
</reference>
<sequence>MILLQTRRDRDAFGHFPLGGRGTPCMHRCAFSSRVDDTTSPIRLGLCYPPRIRVKDHRPIWAVVVQVEQ</sequence>
<dbReference type="Proteomes" id="UP000268014">
    <property type="component" value="Unassembled WGS sequence"/>
</dbReference>
<accession>A0A0N4WL56</accession>
<keyword evidence="2" id="KW-1185">Reference proteome</keyword>
<evidence type="ECO:0000313" key="2">
    <source>
        <dbReference type="Proteomes" id="UP000268014"/>
    </source>
</evidence>
<gene>
    <name evidence="1" type="ORF">HPLM_LOCUS11858</name>
</gene>
<reference evidence="1 2" key="2">
    <citation type="submission" date="2018-11" db="EMBL/GenBank/DDBJ databases">
        <authorList>
            <consortium name="Pathogen Informatics"/>
        </authorList>
    </citation>
    <scope>NUCLEOTIDE SEQUENCE [LARGE SCALE GENOMIC DNA]</scope>
    <source>
        <strain evidence="1 2">MHpl1</strain>
    </source>
</reference>
<evidence type="ECO:0000313" key="1">
    <source>
        <dbReference type="EMBL" id="VDO44046.1"/>
    </source>
</evidence>
<protein>
    <submittedName>
        <fullName evidence="1 3">Uncharacterized protein</fullName>
    </submittedName>
</protein>